<dbReference type="EMBL" id="AMZY02000001">
    <property type="protein sequence ID" value="EMS35327.1"/>
    <property type="molecule type" value="Genomic_DNA"/>
</dbReference>
<dbReference type="Gene3D" id="3.40.830.10">
    <property type="entry name" value="LigB-like"/>
    <property type="match status" value="1"/>
</dbReference>
<reference evidence="7" key="1">
    <citation type="submission" date="2013-01" db="EMBL/GenBank/DDBJ databases">
        <title>Genome assembly of Mariniradius saccharolyticus AK6.</title>
        <authorList>
            <person name="Vaidya B."/>
            <person name="Khatri I."/>
            <person name="Tanuku N.R.S."/>
            <person name="Subramanian S."/>
            <person name="Pinnaka A."/>
        </authorList>
    </citation>
    <scope>NUCLEOTIDE SEQUENCE [LARGE SCALE GENOMIC DNA]</scope>
    <source>
        <strain evidence="7">AK6</strain>
    </source>
</reference>
<dbReference type="RefSeq" id="WP_008623289.1">
    <property type="nucleotide sequence ID" value="NZ_AMZY02000001.1"/>
</dbReference>
<evidence type="ECO:0000256" key="2">
    <source>
        <dbReference type="ARBA" id="ARBA00007581"/>
    </source>
</evidence>
<dbReference type="GO" id="GO:0008270">
    <property type="term" value="F:zinc ion binding"/>
    <property type="evidence" value="ECO:0007669"/>
    <property type="project" value="InterPro"/>
</dbReference>
<comment type="caution">
    <text evidence="7">The sequence shown here is derived from an EMBL/GenBank/DDBJ whole genome shotgun (WGS) entry which is preliminary data.</text>
</comment>
<dbReference type="GO" id="GO:0008198">
    <property type="term" value="F:ferrous iron binding"/>
    <property type="evidence" value="ECO:0007669"/>
    <property type="project" value="InterPro"/>
</dbReference>
<dbReference type="AlphaFoldDB" id="M7Y3L9"/>
<dbReference type="Proteomes" id="UP000010953">
    <property type="component" value="Unassembled WGS sequence"/>
</dbReference>
<keyword evidence="8" id="KW-1185">Reference proteome</keyword>
<dbReference type="OrthoDB" id="9790889at2"/>
<organism evidence="7 8">
    <name type="scientific">Mariniradius saccharolyticus AK6</name>
    <dbReference type="NCBI Taxonomy" id="1239962"/>
    <lineage>
        <taxon>Bacteria</taxon>
        <taxon>Pseudomonadati</taxon>
        <taxon>Bacteroidota</taxon>
        <taxon>Cytophagia</taxon>
        <taxon>Cytophagales</taxon>
        <taxon>Cyclobacteriaceae</taxon>
        <taxon>Mariniradius</taxon>
    </lineage>
</organism>
<comment type="cofactor">
    <cofactor evidence="1">
        <name>Zn(2+)</name>
        <dbReference type="ChEBI" id="CHEBI:29105"/>
    </cofactor>
</comment>
<dbReference type="PIRSF" id="PIRSF006157">
    <property type="entry name" value="Doxgns_DODA"/>
    <property type="match status" value="1"/>
</dbReference>
<evidence type="ECO:0000259" key="6">
    <source>
        <dbReference type="Pfam" id="PF02900"/>
    </source>
</evidence>
<evidence type="ECO:0000313" key="8">
    <source>
        <dbReference type="Proteomes" id="UP000010953"/>
    </source>
</evidence>
<evidence type="ECO:0000256" key="3">
    <source>
        <dbReference type="ARBA" id="ARBA00022723"/>
    </source>
</evidence>
<dbReference type="InterPro" id="IPR014436">
    <property type="entry name" value="Extradiol_dOase_DODA"/>
</dbReference>
<dbReference type="SUPFAM" id="SSF53213">
    <property type="entry name" value="LigB-like"/>
    <property type="match status" value="1"/>
</dbReference>
<dbReference type="PANTHER" id="PTHR30096">
    <property type="entry name" value="4,5-DOPA DIOXYGENASE EXTRADIOL-LIKE PROTEIN"/>
    <property type="match status" value="1"/>
</dbReference>
<dbReference type="CDD" id="cd07363">
    <property type="entry name" value="45_DOPA_Dioxygenase"/>
    <property type="match status" value="1"/>
</dbReference>
<dbReference type="eggNOG" id="COG3384">
    <property type="taxonomic scope" value="Bacteria"/>
</dbReference>
<name>M7Y3L9_9BACT</name>
<feature type="domain" description="Extradiol ring-cleavage dioxygenase class III enzyme subunit B" evidence="6">
    <location>
        <begin position="49"/>
        <end position="254"/>
    </location>
</feature>
<evidence type="ECO:0000256" key="1">
    <source>
        <dbReference type="ARBA" id="ARBA00001947"/>
    </source>
</evidence>
<evidence type="ECO:0000256" key="5">
    <source>
        <dbReference type="ARBA" id="ARBA00023002"/>
    </source>
</evidence>
<dbReference type="NCBIfam" id="NF007914">
    <property type="entry name" value="PRK10628.1"/>
    <property type="match status" value="1"/>
</dbReference>
<dbReference type="GO" id="GO:0016702">
    <property type="term" value="F:oxidoreductase activity, acting on single donors with incorporation of molecular oxygen, incorporation of two atoms of oxygen"/>
    <property type="evidence" value="ECO:0007669"/>
    <property type="project" value="UniProtKB-ARBA"/>
</dbReference>
<dbReference type="InterPro" id="IPR004183">
    <property type="entry name" value="Xdiol_dOase_suB"/>
</dbReference>
<comment type="similarity">
    <text evidence="2">Belongs to the DODA-type extradiol aromatic ring-opening dioxygenase family.</text>
</comment>
<evidence type="ECO:0000313" key="7">
    <source>
        <dbReference type="EMBL" id="EMS35327.1"/>
    </source>
</evidence>
<keyword evidence="3" id="KW-0479">Metal-binding</keyword>
<gene>
    <name evidence="7" type="ORF">C943_00100</name>
</gene>
<dbReference type="Pfam" id="PF02900">
    <property type="entry name" value="LigB"/>
    <property type="match status" value="1"/>
</dbReference>
<keyword evidence="5" id="KW-0560">Oxidoreductase</keyword>
<dbReference type="InParanoid" id="M7Y3L9"/>
<protein>
    <recommendedName>
        <fullName evidence="6">Extradiol ring-cleavage dioxygenase class III enzyme subunit B domain-containing protein</fullName>
    </recommendedName>
</protein>
<keyword evidence="4" id="KW-0862">Zinc</keyword>
<dbReference type="STRING" id="1239962.C943_00100"/>
<sequence length="277" mass="31229">MANSLHSLYNWSLDQLSQDLMPTLFVGHGSPMNGIENNEFSLQWQQLGKTLPRPKAILVVSAHWLTRGTHVTAMDFPETIHDFGGFPKALHEVQYPAPGEPTLANWMQEHFSNPSIHTDHEWGLDHGAWTVVRHMYPDARIPVLQLSIDYHQSPAFHYELGRQLGILRRKGVLVIGSGNMVHNLRMVAWDKLAQPGFGYDWAIEMNAFFKARIADKRHEDLLDLEKMGNAGRLAIPTPDHYNPLLYILGMQGSADQVSIFNDRLVGGSLTMTSVLMS</sequence>
<dbReference type="PANTHER" id="PTHR30096:SF0">
    <property type="entry name" value="4,5-DOPA DIOXYGENASE EXTRADIOL-LIKE PROTEIN"/>
    <property type="match status" value="1"/>
</dbReference>
<evidence type="ECO:0000256" key="4">
    <source>
        <dbReference type="ARBA" id="ARBA00022833"/>
    </source>
</evidence>
<accession>M7Y3L9</accession>
<proteinExistence type="inferred from homology"/>